<dbReference type="PIRSF" id="PIRSF020623">
    <property type="entry name" value="PaaX"/>
    <property type="match status" value="1"/>
</dbReference>
<evidence type="ECO:0000259" key="2">
    <source>
        <dbReference type="Pfam" id="PF08223"/>
    </source>
</evidence>
<dbReference type="InterPro" id="IPR036388">
    <property type="entry name" value="WH-like_DNA-bd_sf"/>
</dbReference>
<gene>
    <name evidence="4" type="ORF">Ga0074812_11330</name>
</gene>
<name>A0A0S4QRR9_9ACTN</name>
<keyword evidence="5" id="KW-1185">Reference proteome</keyword>
<dbReference type="InterPro" id="IPR012906">
    <property type="entry name" value="PaaX-like_N"/>
</dbReference>
<dbReference type="Proteomes" id="UP000198802">
    <property type="component" value="Unassembled WGS sequence"/>
</dbReference>
<evidence type="ECO:0000313" key="5">
    <source>
        <dbReference type="Proteomes" id="UP000198802"/>
    </source>
</evidence>
<dbReference type="InterPro" id="IPR011965">
    <property type="entry name" value="PaaX_trns_reg"/>
</dbReference>
<dbReference type="GO" id="GO:0006351">
    <property type="term" value="P:DNA-templated transcription"/>
    <property type="evidence" value="ECO:0007669"/>
    <property type="project" value="InterPro"/>
</dbReference>
<dbReference type="Pfam" id="PF07848">
    <property type="entry name" value="PaaX"/>
    <property type="match status" value="1"/>
</dbReference>
<feature type="domain" description="Transcriptional repressor PaaX-like N-terminal" evidence="1">
    <location>
        <begin position="22"/>
        <end position="85"/>
    </location>
</feature>
<sequence>MHVPPAELVDLPRVQAGAQPQHLLTTLLGDYWVDRLEHIPSVVLVSLLADFEVSTVGARAALSRLSRRGLLESSRIGRNTYYGLAPDACAAIRVSMNRILTFGLRHDPWDGRWTVASFSIPEGQRDVRHAVRARLRWLGFAPLYDGMWVTPRLVGEAARRVFAELGVTASTVLITTSEARRTDPRPPMAAWDLSELARAYEDFISAYEPLLERVRSGGVHGAEALAARTAVMEAWARFPTLDPDLPIELLPGGWPRREARTVFAEVYDGLAAPAAGRVRELLAVVSPDLADLVRVHRAVG</sequence>
<dbReference type="AlphaFoldDB" id="A0A0S4QRR9"/>
<dbReference type="PANTHER" id="PTHR30319:SF1">
    <property type="entry name" value="TRANSCRIPTIONAL REPRESSOR PAAX"/>
    <property type="match status" value="1"/>
</dbReference>
<organism evidence="4 5">
    <name type="scientific">Parafrankia irregularis</name>
    <dbReference type="NCBI Taxonomy" id="795642"/>
    <lineage>
        <taxon>Bacteria</taxon>
        <taxon>Bacillati</taxon>
        <taxon>Actinomycetota</taxon>
        <taxon>Actinomycetes</taxon>
        <taxon>Frankiales</taxon>
        <taxon>Frankiaceae</taxon>
        <taxon>Parafrankia</taxon>
    </lineage>
</organism>
<evidence type="ECO:0000259" key="3">
    <source>
        <dbReference type="Pfam" id="PF20803"/>
    </source>
</evidence>
<dbReference type="RefSeq" id="WP_091279138.1">
    <property type="nucleotide sequence ID" value="NZ_FAOZ01000013.1"/>
</dbReference>
<reference evidence="5" key="1">
    <citation type="submission" date="2015-11" db="EMBL/GenBank/DDBJ databases">
        <authorList>
            <person name="Varghese N."/>
        </authorList>
    </citation>
    <scope>NUCLEOTIDE SEQUENCE [LARGE SCALE GENOMIC DNA]</scope>
    <source>
        <strain evidence="5">DSM 45899</strain>
    </source>
</reference>
<dbReference type="Pfam" id="PF20803">
    <property type="entry name" value="PaaX_M"/>
    <property type="match status" value="1"/>
</dbReference>
<dbReference type="InterPro" id="IPR013225">
    <property type="entry name" value="PaaX_C"/>
</dbReference>
<dbReference type="PANTHER" id="PTHR30319">
    <property type="entry name" value="PHENYLACETIC ACID REGULATOR-RELATED TRANSCRIPTIONAL REPRESSOR"/>
    <property type="match status" value="1"/>
</dbReference>
<protein>
    <submittedName>
        <fullName evidence="4">Phenylacetic acid degradation operon negative regulatory protein</fullName>
    </submittedName>
</protein>
<dbReference type="InterPro" id="IPR048846">
    <property type="entry name" value="PaaX-like_central"/>
</dbReference>
<dbReference type="Pfam" id="PF08223">
    <property type="entry name" value="PaaX_C"/>
    <property type="match status" value="1"/>
</dbReference>
<proteinExistence type="predicted"/>
<dbReference type="Gene3D" id="3.30.70.2650">
    <property type="match status" value="1"/>
</dbReference>
<accession>A0A0S4QRR9</accession>
<dbReference type="EMBL" id="FAOZ01000013">
    <property type="protein sequence ID" value="CUU57532.1"/>
    <property type="molecule type" value="Genomic_DNA"/>
</dbReference>
<dbReference type="Gene3D" id="1.10.10.10">
    <property type="entry name" value="Winged helix-like DNA-binding domain superfamily/Winged helix DNA-binding domain"/>
    <property type="match status" value="1"/>
</dbReference>
<feature type="domain" description="Transcriptional repressor PaaX-like C-terminal" evidence="2">
    <location>
        <begin position="191"/>
        <end position="275"/>
    </location>
</feature>
<evidence type="ECO:0000313" key="4">
    <source>
        <dbReference type="EMBL" id="CUU57532.1"/>
    </source>
</evidence>
<feature type="domain" description="Transcriptional repressor PaaX-like central Cas2-like" evidence="3">
    <location>
        <begin position="107"/>
        <end position="183"/>
    </location>
</feature>
<dbReference type="Gene3D" id="1.20.58.1460">
    <property type="match status" value="1"/>
</dbReference>
<evidence type="ECO:0000259" key="1">
    <source>
        <dbReference type="Pfam" id="PF07848"/>
    </source>
</evidence>